<organism evidence="1 2">
    <name type="scientific">Jiangella aurantiaca</name>
    <dbReference type="NCBI Taxonomy" id="2530373"/>
    <lineage>
        <taxon>Bacteria</taxon>
        <taxon>Bacillati</taxon>
        <taxon>Actinomycetota</taxon>
        <taxon>Actinomycetes</taxon>
        <taxon>Jiangellales</taxon>
        <taxon>Jiangellaceae</taxon>
        <taxon>Jiangella</taxon>
    </lineage>
</organism>
<dbReference type="Proteomes" id="UP000295217">
    <property type="component" value="Unassembled WGS sequence"/>
</dbReference>
<keyword evidence="2" id="KW-1185">Reference proteome</keyword>
<evidence type="ECO:0000313" key="1">
    <source>
        <dbReference type="EMBL" id="TDD64406.1"/>
    </source>
</evidence>
<evidence type="ECO:0008006" key="3">
    <source>
        <dbReference type="Google" id="ProtNLM"/>
    </source>
</evidence>
<accession>A0A4R5A104</accession>
<comment type="caution">
    <text evidence="1">The sequence shown here is derived from an EMBL/GenBank/DDBJ whole genome shotgun (WGS) entry which is preliminary data.</text>
</comment>
<sequence length="101" mass="11806">MNPRIKRPHDVADSSSDQQQWFHRRLPDLVSRAASFVVIPPVVVERTFAWLTARRRLARDYERDPAISEALIRWAAINSIPQDRPRRAATRQQRRTFTTAS</sequence>
<proteinExistence type="predicted"/>
<dbReference type="OrthoDB" id="3542657at2"/>
<gene>
    <name evidence="1" type="ORF">E1262_28335</name>
</gene>
<dbReference type="EMBL" id="SMLB01000069">
    <property type="protein sequence ID" value="TDD64406.1"/>
    <property type="molecule type" value="Genomic_DNA"/>
</dbReference>
<protein>
    <recommendedName>
        <fullName evidence="3">Transposase</fullName>
    </recommendedName>
</protein>
<reference evidence="1 2" key="1">
    <citation type="submission" date="2019-02" db="EMBL/GenBank/DDBJ databases">
        <title>Draft genome sequences of novel Actinobacteria.</title>
        <authorList>
            <person name="Sahin N."/>
            <person name="Ay H."/>
            <person name="Saygin H."/>
        </authorList>
    </citation>
    <scope>NUCLEOTIDE SEQUENCE [LARGE SCALE GENOMIC DNA]</scope>
    <source>
        <strain evidence="1 2">8K307</strain>
    </source>
</reference>
<name>A0A4R5A104_9ACTN</name>
<evidence type="ECO:0000313" key="2">
    <source>
        <dbReference type="Proteomes" id="UP000295217"/>
    </source>
</evidence>
<dbReference type="AlphaFoldDB" id="A0A4R5A104"/>